<evidence type="ECO:0000313" key="2">
    <source>
        <dbReference type="Proteomes" id="UP000460650"/>
    </source>
</evidence>
<protein>
    <submittedName>
        <fullName evidence="1">Uncharacterized protein</fullName>
    </submittedName>
</protein>
<gene>
    <name evidence="1" type="ORF">F9K94_17505</name>
</gene>
<dbReference type="EMBL" id="WBVY01000004">
    <property type="protein sequence ID" value="KAB2656295.1"/>
    <property type="molecule type" value="Genomic_DNA"/>
</dbReference>
<accession>A0A7V8B1X5</accession>
<sequence length="70" mass="7584">MQEKSSNTEQPVERVTRLANELSEALEAWMDGEFMGVVFPKNKGGNSPIMFCPVESAVLVGSSKPKGALQ</sequence>
<proteinExistence type="predicted"/>
<reference evidence="1 2" key="1">
    <citation type="submission" date="2019-09" db="EMBL/GenBank/DDBJ databases">
        <title>Taxonomic organization of the family Brucellaceae based on a phylogenomic approach.</title>
        <authorList>
            <person name="Leclercq S."/>
            <person name="Cloeckaert A."/>
            <person name="Zygmunt M.S."/>
        </authorList>
    </citation>
    <scope>NUCLEOTIDE SEQUENCE [LARGE SCALE GENOMIC DNA]</scope>
    <source>
        <strain evidence="1 2">TA93</strain>
    </source>
</reference>
<evidence type="ECO:0000313" key="1">
    <source>
        <dbReference type="EMBL" id="KAB2656295.1"/>
    </source>
</evidence>
<dbReference type="Proteomes" id="UP000460650">
    <property type="component" value="Unassembled WGS sequence"/>
</dbReference>
<dbReference type="AlphaFoldDB" id="A0A7V8B1X5"/>
<organism evidence="1 2">
    <name type="scientific">Brucella tritici</name>
    <dbReference type="NCBI Taxonomy" id="94626"/>
    <lineage>
        <taxon>Bacteria</taxon>
        <taxon>Pseudomonadati</taxon>
        <taxon>Pseudomonadota</taxon>
        <taxon>Alphaproteobacteria</taxon>
        <taxon>Hyphomicrobiales</taxon>
        <taxon>Brucellaceae</taxon>
        <taxon>Brucella/Ochrobactrum group</taxon>
        <taxon>Brucella</taxon>
    </lineage>
</organism>
<dbReference type="RefSeq" id="WP_151647259.1">
    <property type="nucleotide sequence ID" value="NZ_WBVY01000004.1"/>
</dbReference>
<comment type="caution">
    <text evidence="1">The sequence shown here is derived from an EMBL/GenBank/DDBJ whole genome shotgun (WGS) entry which is preliminary data.</text>
</comment>
<name>A0A7V8B1X5_9HYPH</name>